<protein>
    <submittedName>
        <fullName evidence="1">Uncharacterized protein</fullName>
    </submittedName>
</protein>
<name>A0ABN9FUR5_9NEOB</name>
<feature type="non-terminal residue" evidence="1">
    <location>
        <position position="1"/>
    </location>
</feature>
<organism evidence="1 2">
    <name type="scientific">Staurois parvus</name>
    <dbReference type="NCBI Taxonomy" id="386267"/>
    <lineage>
        <taxon>Eukaryota</taxon>
        <taxon>Metazoa</taxon>
        <taxon>Chordata</taxon>
        <taxon>Craniata</taxon>
        <taxon>Vertebrata</taxon>
        <taxon>Euteleostomi</taxon>
        <taxon>Amphibia</taxon>
        <taxon>Batrachia</taxon>
        <taxon>Anura</taxon>
        <taxon>Neobatrachia</taxon>
        <taxon>Ranoidea</taxon>
        <taxon>Ranidae</taxon>
        <taxon>Staurois</taxon>
    </lineage>
</organism>
<keyword evidence="2" id="KW-1185">Reference proteome</keyword>
<dbReference type="Proteomes" id="UP001162483">
    <property type="component" value="Unassembled WGS sequence"/>
</dbReference>
<evidence type="ECO:0000313" key="2">
    <source>
        <dbReference type="Proteomes" id="UP001162483"/>
    </source>
</evidence>
<sequence>LLLPIKDWHLRRVPEFDRYPLPRPLRSHRRPEAEVVLLPSLPVVLLDT</sequence>
<proteinExistence type="predicted"/>
<gene>
    <name evidence="1" type="ORF">SPARVUS_LOCUS12736786</name>
</gene>
<dbReference type="EMBL" id="CATNWA010017426">
    <property type="protein sequence ID" value="CAI9600379.1"/>
    <property type="molecule type" value="Genomic_DNA"/>
</dbReference>
<evidence type="ECO:0000313" key="1">
    <source>
        <dbReference type="EMBL" id="CAI9600379.1"/>
    </source>
</evidence>
<accession>A0ABN9FUR5</accession>
<comment type="caution">
    <text evidence="1">The sequence shown here is derived from an EMBL/GenBank/DDBJ whole genome shotgun (WGS) entry which is preliminary data.</text>
</comment>
<reference evidence="1" key="1">
    <citation type="submission" date="2023-05" db="EMBL/GenBank/DDBJ databases">
        <authorList>
            <person name="Stuckert A."/>
        </authorList>
    </citation>
    <scope>NUCLEOTIDE SEQUENCE</scope>
</reference>